<evidence type="ECO:0000256" key="1">
    <source>
        <dbReference type="SAM" id="SignalP"/>
    </source>
</evidence>
<dbReference type="PaxDb" id="3708-A0A078GTM3"/>
<dbReference type="Gramene" id="CDY29850">
    <property type="protein sequence ID" value="CDY29850"/>
    <property type="gene ID" value="GSBRNA2T00044286001"/>
</dbReference>
<keyword evidence="1" id="KW-0732">Signal</keyword>
<dbReference type="AlphaFoldDB" id="A0A078GTM3"/>
<dbReference type="EMBL" id="LK032245">
    <property type="protein sequence ID" value="CDY29850.1"/>
    <property type="molecule type" value="Genomic_DNA"/>
</dbReference>
<evidence type="ECO:0000313" key="4">
    <source>
        <dbReference type="EMBL" id="CDY29850.1"/>
    </source>
</evidence>
<dbReference type="OMA" id="MAMEQCA"/>
<sequence length="141" mass="16273">MSNFLFCWFGWQVWHGNGTACPNGAIPVRRVEAEAELSQGKYSPLISDTADRATRGHQASFFHFFRIVISLTYIRFGLSMHYVWYVEDLPIYGTKAMLNVWNPVVELGDDFSLAQIWVTSGTYKNKDNTLETGWQVYPNYF</sequence>
<evidence type="ECO:0000259" key="2">
    <source>
        <dbReference type="PROSITE" id="PS52045"/>
    </source>
</evidence>
<evidence type="ECO:0000313" key="5">
    <source>
        <dbReference type="Proteomes" id="UP000028999"/>
    </source>
</evidence>
<dbReference type="EMBL" id="HG994357">
    <property type="protein sequence ID" value="CAF2131642.1"/>
    <property type="molecule type" value="Genomic_DNA"/>
</dbReference>
<reference evidence="3" key="3">
    <citation type="submission" date="2021-01" db="EMBL/GenBank/DDBJ databases">
        <authorList>
            <consortium name="Genoscope - CEA"/>
            <person name="William W."/>
        </authorList>
    </citation>
    <scope>NUCLEOTIDE SEQUENCE</scope>
</reference>
<accession>A0A078GTM3</accession>
<dbReference type="PANTHER" id="PTHR31589:SF110">
    <property type="entry name" value="PROTEIN, PUTATIVE (DUF239)-RELATED"/>
    <property type="match status" value="1"/>
</dbReference>
<dbReference type="PANTHER" id="PTHR31589">
    <property type="entry name" value="PROTEIN, PUTATIVE (DUF239)-RELATED-RELATED"/>
    <property type="match status" value="1"/>
</dbReference>
<organism evidence="4 5">
    <name type="scientific">Brassica napus</name>
    <name type="common">Rape</name>
    <dbReference type="NCBI Taxonomy" id="3708"/>
    <lineage>
        <taxon>Eukaryota</taxon>
        <taxon>Viridiplantae</taxon>
        <taxon>Streptophyta</taxon>
        <taxon>Embryophyta</taxon>
        <taxon>Tracheophyta</taxon>
        <taxon>Spermatophyta</taxon>
        <taxon>Magnoliopsida</taxon>
        <taxon>eudicotyledons</taxon>
        <taxon>Gunneridae</taxon>
        <taxon>Pentapetalae</taxon>
        <taxon>rosids</taxon>
        <taxon>malvids</taxon>
        <taxon>Brassicales</taxon>
        <taxon>Brassicaceae</taxon>
        <taxon>Brassiceae</taxon>
        <taxon>Brassica</taxon>
    </lineage>
</organism>
<dbReference type="InterPro" id="IPR053168">
    <property type="entry name" value="Glutamic_endopeptidase"/>
</dbReference>
<dbReference type="Pfam" id="PF03080">
    <property type="entry name" value="Neprosin"/>
    <property type="match status" value="1"/>
</dbReference>
<dbReference type="PROSITE" id="PS52045">
    <property type="entry name" value="NEPROSIN_PEP_CD"/>
    <property type="match status" value="1"/>
</dbReference>
<name>A0A078GTM3_BRANA</name>
<feature type="chain" id="PRO_5040560583" evidence="1">
    <location>
        <begin position="19"/>
        <end position="141"/>
    </location>
</feature>
<dbReference type="Proteomes" id="UP000028999">
    <property type="component" value="Unassembled WGS sequence"/>
</dbReference>
<gene>
    <name evidence="4" type="primary">BnaA03g48710D</name>
    <name evidence="3" type="ORF">DARMORV10_A03P57400.1</name>
    <name evidence="4" type="ORF">GSBRNA2T00044286001</name>
</gene>
<evidence type="ECO:0000313" key="3">
    <source>
        <dbReference type="EMBL" id="CAF2131642.1"/>
    </source>
</evidence>
<dbReference type="STRING" id="3708.A0A078GTM3"/>
<proteinExistence type="predicted"/>
<feature type="signal peptide" evidence="1">
    <location>
        <begin position="1"/>
        <end position="18"/>
    </location>
</feature>
<dbReference type="Proteomes" id="UP001295469">
    <property type="component" value="Chromosome A03"/>
</dbReference>
<protein>
    <submittedName>
        <fullName evidence="3">(rape) hypothetical protein</fullName>
    </submittedName>
    <submittedName>
        <fullName evidence="4">BnaA03g48710D protein</fullName>
    </submittedName>
</protein>
<keyword evidence="5" id="KW-1185">Reference proteome</keyword>
<reference evidence="4" key="2">
    <citation type="submission" date="2014-06" db="EMBL/GenBank/DDBJ databases">
        <authorList>
            <person name="Genoscope - CEA"/>
        </authorList>
    </citation>
    <scope>NUCLEOTIDE SEQUENCE</scope>
</reference>
<reference evidence="4 5" key="1">
    <citation type="journal article" date="2014" name="Science">
        <title>Plant genetics. Early allopolyploid evolution in the post-Neolithic Brassica napus oilseed genome.</title>
        <authorList>
            <person name="Chalhoub B."/>
            <person name="Denoeud F."/>
            <person name="Liu S."/>
            <person name="Parkin I.A."/>
            <person name="Tang H."/>
            <person name="Wang X."/>
            <person name="Chiquet J."/>
            <person name="Belcram H."/>
            <person name="Tong C."/>
            <person name="Samans B."/>
            <person name="Correa M."/>
            <person name="Da Silva C."/>
            <person name="Just J."/>
            <person name="Falentin C."/>
            <person name="Koh C.S."/>
            <person name="Le Clainche I."/>
            <person name="Bernard M."/>
            <person name="Bento P."/>
            <person name="Noel B."/>
            <person name="Labadie K."/>
            <person name="Alberti A."/>
            <person name="Charles M."/>
            <person name="Arnaud D."/>
            <person name="Guo H."/>
            <person name="Daviaud C."/>
            <person name="Alamery S."/>
            <person name="Jabbari K."/>
            <person name="Zhao M."/>
            <person name="Edger P.P."/>
            <person name="Chelaifa H."/>
            <person name="Tack D."/>
            <person name="Lassalle G."/>
            <person name="Mestiri I."/>
            <person name="Schnel N."/>
            <person name="Le Paslier M.C."/>
            <person name="Fan G."/>
            <person name="Renault V."/>
            <person name="Bayer P.E."/>
            <person name="Golicz A.A."/>
            <person name="Manoli S."/>
            <person name="Lee T.H."/>
            <person name="Thi V.H."/>
            <person name="Chalabi S."/>
            <person name="Hu Q."/>
            <person name="Fan C."/>
            <person name="Tollenaere R."/>
            <person name="Lu Y."/>
            <person name="Battail C."/>
            <person name="Shen J."/>
            <person name="Sidebottom C.H."/>
            <person name="Wang X."/>
            <person name="Canaguier A."/>
            <person name="Chauveau A."/>
            <person name="Berard A."/>
            <person name="Deniot G."/>
            <person name="Guan M."/>
            <person name="Liu Z."/>
            <person name="Sun F."/>
            <person name="Lim Y.P."/>
            <person name="Lyons E."/>
            <person name="Town C.D."/>
            <person name="Bancroft I."/>
            <person name="Wang X."/>
            <person name="Meng J."/>
            <person name="Ma J."/>
            <person name="Pires J.C."/>
            <person name="King G.J."/>
            <person name="Brunel D."/>
            <person name="Delourme R."/>
            <person name="Renard M."/>
            <person name="Aury J.M."/>
            <person name="Adams K.L."/>
            <person name="Batley J."/>
            <person name="Snowdon R.J."/>
            <person name="Tost J."/>
            <person name="Edwards D."/>
            <person name="Zhou Y."/>
            <person name="Hua W."/>
            <person name="Sharpe A.G."/>
            <person name="Paterson A.H."/>
            <person name="Guan C."/>
            <person name="Wincker P."/>
        </authorList>
    </citation>
    <scope>NUCLEOTIDE SEQUENCE [LARGE SCALE GENOMIC DNA]</scope>
    <source>
        <strain evidence="5">cv. Darmor-bzh</strain>
    </source>
</reference>
<feature type="domain" description="Neprosin PEP catalytic" evidence="2">
    <location>
        <begin position="73"/>
        <end position="141"/>
    </location>
</feature>
<dbReference type="InterPro" id="IPR004314">
    <property type="entry name" value="Neprosin"/>
</dbReference>